<dbReference type="Gene3D" id="3.40.30.10">
    <property type="entry name" value="Glutaredoxin"/>
    <property type="match status" value="1"/>
</dbReference>
<dbReference type="InterPro" id="IPR051099">
    <property type="entry name" value="AGR/TXD"/>
</dbReference>
<sequence length="388" mass="44697">MNSIPKFLLMNKIKTILVCLSFCLFFCQESYAQLQSDSKDHAGIKFEHSSWQEIIKKAKNENKLIFIDAYTSWCGPCKMMAKNVFTDTEVGTFFNQNFVNVKFDMEKEPGLSLKSKLRVTAYPTLIFIDANEKIVHKAVGSMPKSDFLKFANKALKGEMNLSDYNEIYEKEGVSDYKFLVNYLKVLESAGENVKLKMVIGKYFDDLTSDKLLSRENWDLVKKYINNTDNKAFQYLLNNQEKFENLFGEKEVGDKIYYTFLRQGNQLCDKTESGDFHLNLERKSQFEADLEKFNIKDKAMILAYSEISTARSLNDWKTFVSTVSKYLKSGLIDKSVMSLYNYALPVNRAADDKELRAEAAKWCDMGLATENLDAGFKNTFLKLKAELLK</sequence>
<dbReference type="EMBL" id="SAXA01000005">
    <property type="protein sequence ID" value="RXQ95552.1"/>
    <property type="molecule type" value="Genomic_DNA"/>
</dbReference>
<comment type="caution">
    <text evidence="4">The sequence shown here is derived from an EMBL/GenBank/DDBJ whole genome shotgun (WGS) entry which is preliminary data.</text>
</comment>
<evidence type="ECO:0000259" key="3">
    <source>
        <dbReference type="PROSITE" id="PS51352"/>
    </source>
</evidence>
<evidence type="ECO:0000256" key="2">
    <source>
        <dbReference type="SAM" id="SignalP"/>
    </source>
</evidence>
<accession>A0A4V1N072</accession>
<dbReference type="PROSITE" id="PS51352">
    <property type="entry name" value="THIOREDOXIN_2"/>
    <property type="match status" value="1"/>
</dbReference>
<dbReference type="InterPro" id="IPR004879">
    <property type="entry name" value="Ssp411-like_TRX"/>
</dbReference>
<feature type="chain" id="PRO_5020539961" evidence="2">
    <location>
        <begin position="33"/>
        <end position="388"/>
    </location>
</feature>
<dbReference type="SUPFAM" id="SSF52833">
    <property type="entry name" value="Thioredoxin-like"/>
    <property type="match status" value="1"/>
</dbReference>
<proteinExistence type="predicted"/>
<evidence type="ECO:0000313" key="5">
    <source>
        <dbReference type="Proteomes" id="UP000289703"/>
    </source>
</evidence>
<dbReference type="OrthoDB" id="1099736at2"/>
<organism evidence="4 5">
    <name type="scientific">Ancylomarina salipaludis</name>
    <dbReference type="NCBI Taxonomy" id="2501299"/>
    <lineage>
        <taxon>Bacteria</taxon>
        <taxon>Pseudomonadati</taxon>
        <taxon>Bacteroidota</taxon>
        <taxon>Bacteroidia</taxon>
        <taxon>Marinilabiliales</taxon>
        <taxon>Marinifilaceae</taxon>
        <taxon>Ancylomarina</taxon>
    </lineage>
</organism>
<keyword evidence="1 2" id="KW-0732">Signal</keyword>
<protein>
    <submittedName>
        <fullName evidence="4">DUF255 domain-containing protein</fullName>
    </submittedName>
</protein>
<name>A0A4V1N072_9BACT</name>
<evidence type="ECO:0000256" key="1">
    <source>
        <dbReference type="ARBA" id="ARBA00022729"/>
    </source>
</evidence>
<reference evidence="4 5" key="1">
    <citation type="submission" date="2019-01" db="EMBL/GenBank/DDBJ databases">
        <title>Ancylomarina salipaludis sp. nov., isolated from a salt marsh.</title>
        <authorList>
            <person name="Yoon J.-H."/>
        </authorList>
    </citation>
    <scope>NUCLEOTIDE SEQUENCE [LARGE SCALE GENOMIC DNA]</scope>
    <source>
        <strain evidence="4 5">SHSM-M15</strain>
    </source>
</reference>
<evidence type="ECO:0000313" key="4">
    <source>
        <dbReference type="EMBL" id="RXQ95552.1"/>
    </source>
</evidence>
<dbReference type="AlphaFoldDB" id="A0A4V1N072"/>
<dbReference type="Pfam" id="PF03190">
    <property type="entry name" value="Thioredox_DsbH"/>
    <property type="match status" value="1"/>
</dbReference>
<dbReference type="InterPro" id="IPR013766">
    <property type="entry name" value="Thioredoxin_domain"/>
</dbReference>
<gene>
    <name evidence="4" type="ORF">EO244_06720</name>
</gene>
<feature type="domain" description="Thioredoxin" evidence="3">
    <location>
        <begin position="27"/>
        <end position="156"/>
    </location>
</feature>
<dbReference type="InterPro" id="IPR036249">
    <property type="entry name" value="Thioredoxin-like_sf"/>
</dbReference>
<dbReference type="PANTHER" id="PTHR15337:SF11">
    <property type="entry name" value="THIOREDOXIN DOMAIN-CONTAINING PROTEIN"/>
    <property type="match status" value="1"/>
</dbReference>
<feature type="signal peptide" evidence="2">
    <location>
        <begin position="1"/>
        <end position="32"/>
    </location>
</feature>
<dbReference type="Proteomes" id="UP000289703">
    <property type="component" value="Unassembled WGS sequence"/>
</dbReference>
<dbReference type="PANTHER" id="PTHR15337">
    <property type="entry name" value="ANTERIOR GRADIENT PROTEIN-RELATED"/>
    <property type="match status" value="1"/>
</dbReference>
<keyword evidence="5" id="KW-1185">Reference proteome</keyword>